<sequence length="80" mass="8915">MGFAEAIEPMRNLKCVAILFVNLILARSRAIEHSGSVGGNMTGDRELDGRPLFVVCIKLPIVSGYIRSLKHFHCSLRHDH</sequence>
<keyword evidence="3" id="KW-1185">Reference proteome</keyword>
<gene>
    <name evidence="2" type="ORF">BDV28DRAFT_128556</name>
</gene>
<organism evidence="2 3">
    <name type="scientific">Aspergillus coremiiformis</name>
    <dbReference type="NCBI Taxonomy" id="138285"/>
    <lineage>
        <taxon>Eukaryota</taxon>
        <taxon>Fungi</taxon>
        <taxon>Dikarya</taxon>
        <taxon>Ascomycota</taxon>
        <taxon>Pezizomycotina</taxon>
        <taxon>Eurotiomycetes</taxon>
        <taxon>Eurotiomycetidae</taxon>
        <taxon>Eurotiales</taxon>
        <taxon>Aspergillaceae</taxon>
        <taxon>Aspergillus</taxon>
        <taxon>Aspergillus subgen. Circumdati</taxon>
    </lineage>
</organism>
<protein>
    <recommendedName>
        <fullName evidence="4">Secreted protein</fullName>
    </recommendedName>
</protein>
<name>A0A5N6ZDE3_9EURO</name>
<proteinExistence type="predicted"/>
<keyword evidence="1" id="KW-0732">Signal</keyword>
<dbReference type="Proteomes" id="UP000327118">
    <property type="component" value="Unassembled WGS sequence"/>
</dbReference>
<evidence type="ECO:0000313" key="2">
    <source>
        <dbReference type="EMBL" id="KAE8355625.1"/>
    </source>
</evidence>
<feature type="chain" id="PRO_5024815871" description="Secreted protein" evidence="1">
    <location>
        <begin position="31"/>
        <end position="80"/>
    </location>
</feature>
<evidence type="ECO:0000256" key="1">
    <source>
        <dbReference type="SAM" id="SignalP"/>
    </source>
</evidence>
<dbReference type="EMBL" id="ML739049">
    <property type="protein sequence ID" value="KAE8355625.1"/>
    <property type="molecule type" value="Genomic_DNA"/>
</dbReference>
<dbReference type="AlphaFoldDB" id="A0A5N6ZDE3"/>
<feature type="signal peptide" evidence="1">
    <location>
        <begin position="1"/>
        <end position="30"/>
    </location>
</feature>
<reference evidence="3" key="1">
    <citation type="submission" date="2019-04" db="EMBL/GenBank/DDBJ databases">
        <title>Friends and foes A comparative genomics studyof 23 Aspergillus species from section Flavi.</title>
        <authorList>
            <consortium name="DOE Joint Genome Institute"/>
            <person name="Kjaerbolling I."/>
            <person name="Vesth T."/>
            <person name="Frisvad J.C."/>
            <person name="Nybo J.L."/>
            <person name="Theobald S."/>
            <person name="Kildgaard S."/>
            <person name="Isbrandt T."/>
            <person name="Kuo A."/>
            <person name="Sato A."/>
            <person name="Lyhne E.K."/>
            <person name="Kogle M.E."/>
            <person name="Wiebenga A."/>
            <person name="Kun R.S."/>
            <person name="Lubbers R.J."/>
            <person name="Makela M.R."/>
            <person name="Barry K."/>
            <person name="Chovatia M."/>
            <person name="Clum A."/>
            <person name="Daum C."/>
            <person name="Haridas S."/>
            <person name="He G."/>
            <person name="LaButti K."/>
            <person name="Lipzen A."/>
            <person name="Mondo S."/>
            <person name="Riley R."/>
            <person name="Salamov A."/>
            <person name="Simmons B.A."/>
            <person name="Magnuson J.K."/>
            <person name="Henrissat B."/>
            <person name="Mortensen U.H."/>
            <person name="Larsen T.O."/>
            <person name="Devries R.P."/>
            <person name="Grigoriev I.V."/>
            <person name="Machida M."/>
            <person name="Baker S.E."/>
            <person name="Andersen M.R."/>
        </authorList>
    </citation>
    <scope>NUCLEOTIDE SEQUENCE [LARGE SCALE GENOMIC DNA]</scope>
    <source>
        <strain evidence="3">CBS 553.77</strain>
    </source>
</reference>
<accession>A0A5N6ZDE3</accession>
<evidence type="ECO:0008006" key="4">
    <source>
        <dbReference type="Google" id="ProtNLM"/>
    </source>
</evidence>
<evidence type="ECO:0000313" key="3">
    <source>
        <dbReference type="Proteomes" id="UP000327118"/>
    </source>
</evidence>